<name>A0A2G6E994_9BACT</name>
<dbReference type="SUPFAM" id="SSF51445">
    <property type="entry name" value="(Trans)glycosidases"/>
    <property type="match status" value="1"/>
</dbReference>
<accession>A0A2G6E994</accession>
<dbReference type="InterPro" id="IPR017853">
    <property type="entry name" value="GH"/>
</dbReference>
<organism evidence="7 8">
    <name type="scientific">candidate division KSB3 bacterium</name>
    <dbReference type="NCBI Taxonomy" id="2044937"/>
    <lineage>
        <taxon>Bacteria</taxon>
        <taxon>candidate division KSB3</taxon>
    </lineage>
</organism>
<dbReference type="GO" id="GO:0009254">
    <property type="term" value="P:peptidoglycan turnover"/>
    <property type="evidence" value="ECO:0007669"/>
    <property type="project" value="TreeGrafter"/>
</dbReference>
<dbReference type="EC" id="3.2.1.52" evidence="3"/>
<evidence type="ECO:0000256" key="5">
    <source>
        <dbReference type="ARBA" id="ARBA00023295"/>
    </source>
</evidence>
<dbReference type="GO" id="GO:0004563">
    <property type="term" value="F:beta-N-acetylhexosaminidase activity"/>
    <property type="evidence" value="ECO:0007669"/>
    <property type="project" value="UniProtKB-EC"/>
</dbReference>
<comment type="catalytic activity">
    <reaction evidence="1">
        <text>Hydrolysis of terminal non-reducing N-acetyl-D-hexosamine residues in N-acetyl-beta-D-hexosaminides.</text>
        <dbReference type="EC" id="3.2.1.52"/>
    </reaction>
</comment>
<comment type="caution">
    <text evidence="7">The sequence shown here is derived from an EMBL/GenBank/DDBJ whole genome shotgun (WGS) entry which is preliminary data.</text>
</comment>
<reference evidence="7 8" key="1">
    <citation type="submission" date="2017-10" db="EMBL/GenBank/DDBJ databases">
        <title>Novel microbial diversity and functional potential in the marine mammal oral microbiome.</title>
        <authorList>
            <person name="Dudek N.K."/>
            <person name="Sun C.L."/>
            <person name="Burstein D."/>
            <person name="Kantor R.S."/>
            <person name="Aliaga Goltsman D.S."/>
            <person name="Bik E.M."/>
            <person name="Thomas B.C."/>
            <person name="Banfield J.F."/>
            <person name="Relman D.A."/>
        </authorList>
    </citation>
    <scope>NUCLEOTIDE SEQUENCE [LARGE SCALE GENOMIC DNA]</scope>
    <source>
        <strain evidence="7">DOLZORAL124_49_17</strain>
    </source>
</reference>
<dbReference type="Proteomes" id="UP000229740">
    <property type="component" value="Unassembled WGS sequence"/>
</dbReference>
<evidence type="ECO:0000259" key="6">
    <source>
        <dbReference type="Pfam" id="PF00933"/>
    </source>
</evidence>
<comment type="similarity">
    <text evidence="2">Belongs to the glycosyl hydrolase 3 family.</text>
</comment>
<protein>
    <recommendedName>
        <fullName evidence="3">beta-N-acetylhexosaminidase</fullName>
        <ecNumber evidence="3">3.2.1.52</ecNumber>
    </recommendedName>
</protein>
<gene>
    <name evidence="7" type="ORF">CSB45_03700</name>
</gene>
<keyword evidence="5" id="KW-0326">Glycosidase</keyword>
<dbReference type="InterPro" id="IPR001764">
    <property type="entry name" value="Glyco_hydro_3_N"/>
</dbReference>
<dbReference type="InterPro" id="IPR036962">
    <property type="entry name" value="Glyco_hydro_3_N_sf"/>
</dbReference>
<evidence type="ECO:0000256" key="1">
    <source>
        <dbReference type="ARBA" id="ARBA00001231"/>
    </source>
</evidence>
<dbReference type="GO" id="GO:0005975">
    <property type="term" value="P:carbohydrate metabolic process"/>
    <property type="evidence" value="ECO:0007669"/>
    <property type="project" value="InterPro"/>
</dbReference>
<evidence type="ECO:0000313" key="8">
    <source>
        <dbReference type="Proteomes" id="UP000229740"/>
    </source>
</evidence>
<evidence type="ECO:0000256" key="3">
    <source>
        <dbReference type="ARBA" id="ARBA00012663"/>
    </source>
</evidence>
<dbReference type="AlphaFoldDB" id="A0A2G6E994"/>
<evidence type="ECO:0000256" key="4">
    <source>
        <dbReference type="ARBA" id="ARBA00022801"/>
    </source>
</evidence>
<dbReference type="Pfam" id="PF00933">
    <property type="entry name" value="Glyco_hydro_3"/>
    <property type="match status" value="1"/>
</dbReference>
<sequence>MTTSLERQIGQMLLVGFRGLELTTHSPIFEDLHTRHLGGVILFDYDSALKSPCRNIQSRDQLRALLQALSESASGPLLLSIDQEGGRVSRLKERFGFRPTVSARFLGERNSLELTTQYAGQTAGLLKDLGFNLNLAPVVDLHLNSASPAINAVERSFSRDPDTVIAHAGAWIREHRQQGILCALKHFPGHGSADQDTHHGFVDVSNSWLAEELIPYRALIREGLADLIMTAHIFQAGLDPKWPATLSEKIIGGLLRRELAYHGVVLSDDLQMKAISSHYSLETVIYQAINAGVDILTFGNNLTYDAQVVPKAIAIIKDLVAQKAVSEQRIGESFQRICRLKEQLSTP</sequence>
<dbReference type="InterPro" id="IPR050226">
    <property type="entry name" value="NagZ_Beta-hexosaminidase"/>
</dbReference>
<evidence type="ECO:0000256" key="2">
    <source>
        <dbReference type="ARBA" id="ARBA00005336"/>
    </source>
</evidence>
<feature type="domain" description="Glycoside hydrolase family 3 N-terminal" evidence="6">
    <location>
        <begin position="5"/>
        <end position="340"/>
    </location>
</feature>
<proteinExistence type="inferred from homology"/>
<dbReference type="PANTHER" id="PTHR30480">
    <property type="entry name" value="BETA-HEXOSAMINIDASE-RELATED"/>
    <property type="match status" value="1"/>
</dbReference>
<keyword evidence="4 7" id="KW-0378">Hydrolase</keyword>
<dbReference type="EMBL" id="PDPS01000022">
    <property type="protein sequence ID" value="PID58659.1"/>
    <property type="molecule type" value="Genomic_DNA"/>
</dbReference>
<dbReference type="Gene3D" id="3.20.20.300">
    <property type="entry name" value="Glycoside hydrolase, family 3, N-terminal domain"/>
    <property type="match status" value="1"/>
</dbReference>
<dbReference type="PANTHER" id="PTHR30480:SF13">
    <property type="entry name" value="BETA-HEXOSAMINIDASE"/>
    <property type="match status" value="1"/>
</dbReference>
<evidence type="ECO:0000313" key="7">
    <source>
        <dbReference type="EMBL" id="PID58659.1"/>
    </source>
</evidence>